<feature type="compositionally biased region" description="Polar residues" evidence="1">
    <location>
        <begin position="26"/>
        <end position="35"/>
    </location>
</feature>
<evidence type="ECO:0000256" key="1">
    <source>
        <dbReference type="SAM" id="MobiDB-lite"/>
    </source>
</evidence>
<organism evidence="2 3">
    <name type="scientific">Malassezia furfur</name>
    <name type="common">Pityriasis versicolor infection agent</name>
    <name type="synonym">Pityrosporum furfur</name>
    <dbReference type="NCBI Taxonomy" id="55194"/>
    <lineage>
        <taxon>Eukaryota</taxon>
        <taxon>Fungi</taxon>
        <taxon>Dikarya</taxon>
        <taxon>Basidiomycota</taxon>
        <taxon>Ustilaginomycotina</taxon>
        <taxon>Malasseziomycetes</taxon>
        <taxon>Malasseziales</taxon>
        <taxon>Malasseziaceae</taxon>
        <taxon>Malassezia</taxon>
    </lineage>
</organism>
<keyword evidence="3" id="KW-1185">Reference proteome</keyword>
<evidence type="ECO:0000313" key="2">
    <source>
        <dbReference type="EMBL" id="WFD49879.1"/>
    </source>
</evidence>
<name>A0ABY8EXT4_MALFU</name>
<feature type="compositionally biased region" description="Low complexity" evidence="1">
    <location>
        <begin position="36"/>
        <end position="58"/>
    </location>
</feature>
<reference evidence="2 3" key="1">
    <citation type="journal article" date="2020" name="Elife">
        <title>Loss of centromere function drives karyotype evolution in closely related Malassezia species.</title>
        <authorList>
            <person name="Sankaranarayanan S.R."/>
            <person name="Ianiri G."/>
            <person name="Coelho M.A."/>
            <person name="Reza M.H."/>
            <person name="Thimmappa B.C."/>
            <person name="Ganguly P."/>
            <person name="Vadnala R.N."/>
            <person name="Sun S."/>
            <person name="Siddharthan R."/>
            <person name="Tellgren-Roth C."/>
            <person name="Dawson T.L."/>
            <person name="Heitman J."/>
            <person name="Sanyal K."/>
        </authorList>
    </citation>
    <scope>NUCLEOTIDE SEQUENCE [LARGE SCALE GENOMIC DNA]</scope>
    <source>
        <strain evidence="2">CBS14141</strain>
    </source>
</reference>
<gene>
    <name evidence="2" type="ORF">GLX27_004565</name>
</gene>
<dbReference type="Proteomes" id="UP000818624">
    <property type="component" value="Chromosome 7"/>
</dbReference>
<sequence>MCTPCARRLHRLASPRLASTMPADTPDSNTHNSPHTAPTDAAAAPAAAPLALPSTSDASPVALGEQVKLDKLGPVVVNSDGTLARLPNWDKMTPDEQERTVRILAKRNQARLEKLRQPPSS</sequence>
<dbReference type="PANTHER" id="PTHR39474:SF1">
    <property type="entry name" value="FUNGAL SPECIFIC TRANSCRIPTION FACTOR"/>
    <property type="match status" value="1"/>
</dbReference>
<proteinExistence type="predicted"/>
<accession>A0ABY8EXT4</accession>
<feature type="region of interest" description="Disordered" evidence="1">
    <location>
        <begin position="1"/>
        <end position="58"/>
    </location>
</feature>
<evidence type="ECO:0000313" key="3">
    <source>
        <dbReference type="Proteomes" id="UP000818624"/>
    </source>
</evidence>
<dbReference type="PANTHER" id="PTHR39474">
    <property type="entry name" value="UNNAMED PRODUCT"/>
    <property type="match status" value="1"/>
</dbReference>
<protein>
    <submittedName>
        <fullName evidence="2">Uncharacterized protein</fullName>
    </submittedName>
</protein>
<dbReference type="EMBL" id="CP046240">
    <property type="protein sequence ID" value="WFD49879.1"/>
    <property type="molecule type" value="Genomic_DNA"/>
</dbReference>